<name>A0A917DKU4_9MICO</name>
<feature type="chain" id="PRO_5037678593" description="Periplasmic binding protein domain-containing protein" evidence="1">
    <location>
        <begin position="33"/>
        <end position="383"/>
    </location>
</feature>
<feature type="signal peptide" evidence="1">
    <location>
        <begin position="1"/>
        <end position="32"/>
    </location>
</feature>
<keyword evidence="3" id="KW-1185">Reference proteome</keyword>
<dbReference type="Proteomes" id="UP000633205">
    <property type="component" value="Unassembled WGS sequence"/>
</dbReference>
<evidence type="ECO:0008006" key="4">
    <source>
        <dbReference type="Google" id="ProtNLM"/>
    </source>
</evidence>
<accession>A0A917DKU4</accession>
<proteinExistence type="predicted"/>
<organism evidence="2 3">
    <name type="scientific">Microbacterium faecale</name>
    <dbReference type="NCBI Taxonomy" id="1804630"/>
    <lineage>
        <taxon>Bacteria</taxon>
        <taxon>Bacillati</taxon>
        <taxon>Actinomycetota</taxon>
        <taxon>Actinomycetes</taxon>
        <taxon>Micrococcales</taxon>
        <taxon>Microbacteriaceae</taxon>
        <taxon>Microbacterium</taxon>
    </lineage>
</organism>
<dbReference type="SUPFAM" id="SSF53822">
    <property type="entry name" value="Periplasmic binding protein-like I"/>
    <property type="match status" value="1"/>
</dbReference>
<comment type="caution">
    <text evidence="2">The sequence shown here is derived from an EMBL/GenBank/DDBJ whole genome shotgun (WGS) entry which is preliminary data.</text>
</comment>
<reference evidence="2" key="1">
    <citation type="journal article" date="2014" name="Int. J. Syst. Evol. Microbiol.">
        <title>Complete genome sequence of Corynebacterium casei LMG S-19264T (=DSM 44701T), isolated from a smear-ripened cheese.</title>
        <authorList>
            <consortium name="US DOE Joint Genome Institute (JGI-PGF)"/>
            <person name="Walter F."/>
            <person name="Albersmeier A."/>
            <person name="Kalinowski J."/>
            <person name="Ruckert C."/>
        </authorList>
    </citation>
    <scope>NUCLEOTIDE SEQUENCE</scope>
    <source>
        <strain evidence="2">CGMCC 1.15152</strain>
    </source>
</reference>
<evidence type="ECO:0000313" key="2">
    <source>
        <dbReference type="EMBL" id="GGD45012.1"/>
    </source>
</evidence>
<gene>
    <name evidence="2" type="ORF">GCM10010915_27830</name>
</gene>
<protein>
    <recommendedName>
        <fullName evidence="4">Periplasmic binding protein domain-containing protein</fullName>
    </recommendedName>
</protein>
<sequence length="383" mass="41134">MRVHHSKSRIRAAALVSIGAIALAGCSATSDANEPEPESESTDASGALAAAEEFLQPWAVESDKDLLIDEPLDEPVEEGAQIVYLDVGTPVSAVMWENLQAPAELLGIDLERVETGRDAQSINSAMNTVVELEPDGVINITLDPVFFESQIAQLEEMGAPIASGSIVNSTEFGLPEAFNGAEWMRINGEALAAAAIMRSGGAEEFVFYNVPEFPFSALELEGAEAKMEELCPSCTMRVVDIPIAELGSTAADRVVSDLQSNPDTEYFIAAVDEVQIGLPQRISLAGLDVGGIAMWPAPPNYEQIANGEQDATLAVDLNLMMWTVLDQLLREMAGQSYEWPDVATRASTITHVIDQESAPANASEGYVSIPDYQDRFAENWLVG</sequence>
<dbReference type="PROSITE" id="PS51257">
    <property type="entry name" value="PROKAR_LIPOPROTEIN"/>
    <property type="match status" value="1"/>
</dbReference>
<dbReference type="EMBL" id="BMHO01000002">
    <property type="protein sequence ID" value="GGD45012.1"/>
    <property type="molecule type" value="Genomic_DNA"/>
</dbReference>
<keyword evidence="1" id="KW-0732">Signal</keyword>
<dbReference type="AlphaFoldDB" id="A0A917DKU4"/>
<evidence type="ECO:0000256" key="1">
    <source>
        <dbReference type="SAM" id="SignalP"/>
    </source>
</evidence>
<dbReference type="RefSeq" id="WP_188713008.1">
    <property type="nucleotide sequence ID" value="NZ_BMHO01000002.1"/>
</dbReference>
<evidence type="ECO:0000313" key="3">
    <source>
        <dbReference type="Proteomes" id="UP000633205"/>
    </source>
</evidence>
<dbReference type="InterPro" id="IPR028082">
    <property type="entry name" value="Peripla_BP_I"/>
</dbReference>
<reference evidence="2" key="2">
    <citation type="submission" date="2020-09" db="EMBL/GenBank/DDBJ databases">
        <authorList>
            <person name="Sun Q."/>
            <person name="Zhou Y."/>
        </authorList>
    </citation>
    <scope>NUCLEOTIDE SEQUENCE</scope>
    <source>
        <strain evidence="2">CGMCC 1.15152</strain>
    </source>
</reference>
<dbReference type="Gene3D" id="3.40.50.2300">
    <property type="match status" value="2"/>
</dbReference>